<dbReference type="InterPro" id="IPR029033">
    <property type="entry name" value="His_PPase_superfam"/>
</dbReference>
<evidence type="ECO:0000313" key="3">
    <source>
        <dbReference type="Proteomes" id="UP000216789"/>
    </source>
</evidence>
<organism evidence="2 3">
    <name type="scientific">Bifidobacterium pseudocatenulatum</name>
    <dbReference type="NCBI Taxonomy" id="28026"/>
    <lineage>
        <taxon>Bacteria</taxon>
        <taxon>Bacillati</taxon>
        <taxon>Actinomycetota</taxon>
        <taxon>Actinomycetes</taxon>
        <taxon>Bifidobacteriales</taxon>
        <taxon>Bifidobacteriaceae</taxon>
        <taxon>Bifidobacterium</taxon>
    </lineage>
</organism>
<dbReference type="SMART" id="SM00855">
    <property type="entry name" value="PGAM"/>
    <property type="match status" value="1"/>
</dbReference>
<dbReference type="CDD" id="cd07067">
    <property type="entry name" value="HP_PGM_like"/>
    <property type="match status" value="1"/>
</dbReference>
<dbReference type="Proteomes" id="UP000216789">
    <property type="component" value="Unassembled WGS sequence"/>
</dbReference>
<dbReference type="PANTHER" id="PTHR48100">
    <property type="entry name" value="BROAD-SPECIFICITY PHOSPHATASE YOR283W-RELATED"/>
    <property type="match status" value="1"/>
</dbReference>
<accession>A0A267WJU8</accession>
<dbReference type="InterPro" id="IPR013078">
    <property type="entry name" value="His_Pase_superF_clade-1"/>
</dbReference>
<dbReference type="Pfam" id="PF00300">
    <property type="entry name" value="His_Phos_1"/>
    <property type="match status" value="2"/>
</dbReference>
<dbReference type="GO" id="GO:0016791">
    <property type="term" value="F:phosphatase activity"/>
    <property type="evidence" value="ECO:0007669"/>
    <property type="project" value="TreeGrafter"/>
</dbReference>
<sequence length="282" mass="31423">MIDEVLFLRHGRTAYNLARRLQGQIDIPLDIVGRWQADQSAYELAKTYYWAKVAHIADHNDELAQPAYEGAYLADLNEINDAPAASRRMVVVSSDLFRAQQTAHAIADLLGLDVALDPRLRERSFGEWEGMTREEILEQYADDYHSWRAHTGGETKHGVESRRHTGQRGSQAIRSIIAEHADDPMATTLLAVGHGSWIVATVAVLLDMDPDDLNNLGAMRNAFWTSMSVNTGGSNGPADPDTWQWKLDAFNQGPAIAALTDWENGPKELRGPNMPLWKPIVQ</sequence>
<gene>
    <name evidence="2" type="ORF">BPS1E_1600</name>
</gene>
<evidence type="ECO:0000256" key="1">
    <source>
        <dbReference type="PIRSR" id="PIRSR613078-2"/>
    </source>
</evidence>
<dbReference type="AlphaFoldDB" id="A0A267WJU8"/>
<comment type="caution">
    <text evidence="2">The sequence shown here is derived from an EMBL/GenBank/DDBJ whole genome shotgun (WGS) entry which is preliminary data.</text>
</comment>
<feature type="binding site" evidence="1">
    <location>
        <position position="98"/>
    </location>
    <ligand>
        <name>substrate</name>
    </ligand>
</feature>
<dbReference type="Gene3D" id="3.40.50.1240">
    <property type="entry name" value="Phosphoglycerate mutase-like"/>
    <property type="match status" value="1"/>
</dbReference>
<reference evidence="2 3" key="1">
    <citation type="journal article" date="2017" name="ISME J.">
        <title>Unveiling bifidobacterial biogeography across the mammalian branch of the tree of life.</title>
        <authorList>
            <person name="Milani C."/>
            <person name="Mangifesta M."/>
            <person name="Mancabelli L."/>
            <person name="Lugli G.A."/>
            <person name="James K."/>
            <person name="Duranti S."/>
            <person name="Turroni F."/>
            <person name="Ferrario C."/>
            <person name="Ossiprandi M.C."/>
            <person name="van Sinderen D."/>
            <person name="Ventura M."/>
        </authorList>
    </citation>
    <scope>NUCLEOTIDE SEQUENCE [LARGE SCALE GENOMIC DNA]</scope>
    <source>
        <strain evidence="2 3">1E</strain>
    </source>
</reference>
<dbReference type="GO" id="GO:0005737">
    <property type="term" value="C:cytoplasm"/>
    <property type="evidence" value="ECO:0007669"/>
    <property type="project" value="TreeGrafter"/>
</dbReference>
<proteinExistence type="predicted"/>
<dbReference type="SUPFAM" id="SSF53254">
    <property type="entry name" value="Phosphoglycerate mutase-like"/>
    <property type="match status" value="1"/>
</dbReference>
<dbReference type="PANTHER" id="PTHR48100:SF62">
    <property type="entry name" value="GLUCOSYL-3-PHOSPHOGLYCERATE PHOSPHATASE"/>
    <property type="match status" value="1"/>
</dbReference>
<evidence type="ECO:0000313" key="2">
    <source>
        <dbReference type="EMBL" id="PAC72906.1"/>
    </source>
</evidence>
<dbReference type="InterPro" id="IPR050275">
    <property type="entry name" value="PGM_Phosphatase"/>
</dbReference>
<name>A0A267WJU8_BIFPS</name>
<protein>
    <submittedName>
        <fullName evidence="2">Phosphoglycerate mutase</fullName>
    </submittedName>
</protein>
<dbReference type="EMBL" id="MNLB01000010">
    <property type="protein sequence ID" value="PAC72906.1"/>
    <property type="molecule type" value="Genomic_DNA"/>
</dbReference>